<sequence length="102" mass="10805">MLIAPSALLSSITSMSCQRSRIRSHLRAGKPSATRAVPTGSLTPTILQPALSTPSPCGMLCTQPSRSCLRTRSRMPQRRNGRASTHGCGTDGDESFGNILHG</sequence>
<feature type="compositionally biased region" description="Basic residues" evidence="1">
    <location>
        <begin position="69"/>
        <end position="81"/>
    </location>
</feature>
<comment type="caution">
    <text evidence="2">The sequence shown here is derived from an EMBL/GenBank/DDBJ whole genome shotgun (WGS) entry which is preliminary data.</text>
</comment>
<proteinExistence type="predicted"/>
<dbReference type="AlphaFoldDB" id="A0A9P4MCI6"/>
<protein>
    <submittedName>
        <fullName evidence="2">Uncharacterized protein</fullName>
    </submittedName>
</protein>
<feature type="region of interest" description="Disordered" evidence="1">
    <location>
        <begin position="24"/>
        <end position="44"/>
    </location>
</feature>
<reference evidence="2" key="1">
    <citation type="journal article" date="2020" name="Stud. Mycol.">
        <title>101 Dothideomycetes genomes: a test case for predicting lifestyles and emergence of pathogens.</title>
        <authorList>
            <person name="Haridas S."/>
            <person name="Albert R."/>
            <person name="Binder M."/>
            <person name="Bloem J."/>
            <person name="Labutti K."/>
            <person name="Salamov A."/>
            <person name="Andreopoulos B."/>
            <person name="Baker S."/>
            <person name="Barry K."/>
            <person name="Bills G."/>
            <person name="Bluhm B."/>
            <person name="Cannon C."/>
            <person name="Castanera R."/>
            <person name="Culley D."/>
            <person name="Daum C."/>
            <person name="Ezra D."/>
            <person name="Gonzalez J."/>
            <person name="Henrissat B."/>
            <person name="Kuo A."/>
            <person name="Liang C."/>
            <person name="Lipzen A."/>
            <person name="Lutzoni F."/>
            <person name="Magnuson J."/>
            <person name="Mondo S."/>
            <person name="Nolan M."/>
            <person name="Ohm R."/>
            <person name="Pangilinan J."/>
            <person name="Park H.-J."/>
            <person name="Ramirez L."/>
            <person name="Alfaro M."/>
            <person name="Sun H."/>
            <person name="Tritt A."/>
            <person name="Yoshinaga Y."/>
            <person name="Zwiers L.-H."/>
            <person name="Turgeon B."/>
            <person name="Goodwin S."/>
            <person name="Spatafora J."/>
            <person name="Crous P."/>
            <person name="Grigoriev I."/>
        </authorList>
    </citation>
    <scope>NUCLEOTIDE SEQUENCE</scope>
    <source>
        <strain evidence="2">CBS 260.36</strain>
    </source>
</reference>
<organism evidence="2 3">
    <name type="scientific">Myriangium duriaei CBS 260.36</name>
    <dbReference type="NCBI Taxonomy" id="1168546"/>
    <lineage>
        <taxon>Eukaryota</taxon>
        <taxon>Fungi</taxon>
        <taxon>Dikarya</taxon>
        <taxon>Ascomycota</taxon>
        <taxon>Pezizomycotina</taxon>
        <taxon>Dothideomycetes</taxon>
        <taxon>Dothideomycetidae</taxon>
        <taxon>Myriangiales</taxon>
        <taxon>Myriangiaceae</taxon>
        <taxon>Myriangium</taxon>
    </lineage>
</organism>
<evidence type="ECO:0000313" key="2">
    <source>
        <dbReference type="EMBL" id="KAF2147882.1"/>
    </source>
</evidence>
<feature type="region of interest" description="Disordered" evidence="1">
    <location>
        <begin position="69"/>
        <end position="102"/>
    </location>
</feature>
<dbReference type="Proteomes" id="UP000799439">
    <property type="component" value="Unassembled WGS sequence"/>
</dbReference>
<keyword evidence="3" id="KW-1185">Reference proteome</keyword>
<evidence type="ECO:0000256" key="1">
    <source>
        <dbReference type="SAM" id="MobiDB-lite"/>
    </source>
</evidence>
<dbReference type="EMBL" id="ML996095">
    <property type="protein sequence ID" value="KAF2147882.1"/>
    <property type="molecule type" value="Genomic_DNA"/>
</dbReference>
<name>A0A9P4MCI6_9PEZI</name>
<accession>A0A9P4MCI6</accession>
<evidence type="ECO:0000313" key="3">
    <source>
        <dbReference type="Proteomes" id="UP000799439"/>
    </source>
</evidence>
<gene>
    <name evidence="2" type="ORF">K461DRAFT_74018</name>
</gene>